<dbReference type="GO" id="GO:0005886">
    <property type="term" value="C:plasma membrane"/>
    <property type="evidence" value="ECO:0007669"/>
    <property type="project" value="UniProtKB-SubCell"/>
</dbReference>
<comment type="caution">
    <text evidence="11">The sequence shown here is derived from an EMBL/GenBank/DDBJ whole genome shotgun (WGS) entry which is preliminary data.</text>
</comment>
<dbReference type="InterPro" id="IPR040287">
    <property type="entry name" value="RGM"/>
</dbReference>
<evidence type="ECO:0000259" key="10">
    <source>
        <dbReference type="PROSITE" id="PS51233"/>
    </source>
</evidence>
<evidence type="ECO:0000256" key="5">
    <source>
        <dbReference type="ARBA" id="ARBA00022729"/>
    </source>
</evidence>
<proteinExistence type="inferred from homology"/>
<keyword evidence="3" id="KW-1003">Cell membrane</keyword>
<keyword evidence="8" id="KW-0449">Lipoprotein</keyword>
<dbReference type="InterPro" id="IPR009496">
    <property type="entry name" value="RGM_C"/>
</dbReference>
<dbReference type="Proteomes" id="UP001328107">
    <property type="component" value="Unassembled WGS sequence"/>
</dbReference>
<evidence type="ECO:0000256" key="2">
    <source>
        <dbReference type="ARBA" id="ARBA00005321"/>
    </source>
</evidence>
<dbReference type="InterPro" id="IPR010536">
    <property type="entry name" value="RGM_N"/>
</dbReference>
<evidence type="ECO:0000256" key="6">
    <source>
        <dbReference type="ARBA" id="ARBA00023136"/>
    </source>
</evidence>
<dbReference type="PANTHER" id="PTHR31428:SF6">
    <property type="entry name" value="REPULSIVE GUIDANCE MOLECULE B HOMOLOG DRAG-1"/>
    <property type="match status" value="1"/>
</dbReference>
<comment type="subcellular location">
    <subcellularLocation>
        <location evidence="1">Cell membrane</location>
        <topology evidence="1">Lipid-anchor</topology>
        <topology evidence="1">GPI-anchor</topology>
    </subcellularLocation>
</comment>
<gene>
    <name evidence="11" type="ORF">PMAYCL1PPCAC_26259</name>
</gene>
<protein>
    <recommendedName>
        <fullName evidence="10">VWFD domain-containing protein</fullName>
    </recommendedName>
</protein>
<comment type="similarity">
    <text evidence="2">Belongs to the repulsive guidance molecule (RGM) family.</text>
</comment>
<evidence type="ECO:0000313" key="12">
    <source>
        <dbReference type="Proteomes" id="UP001328107"/>
    </source>
</evidence>
<keyword evidence="12" id="KW-1185">Reference proteome</keyword>
<reference evidence="12" key="1">
    <citation type="submission" date="2022-10" db="EMBL/GenBank/DDBJ databases">
        <title>Genome assembly of Pristionchus species.</title>
        <authorList>
            <person name="Yoshida K."/>
            <person name="Sommer R.J."/>
        </authorList>
    </citation>
    <scope>NUCLEOTIDE SEQUENCE [LARGE SCALE GENOMIC DNA]</scope>
    <source>
        <strain evidence="12">RS5460</strain>
    </source>
</reference>
<evidence type="ECO:0000256" key="9">
    <source>
        <dbReference type="SAM" id="SignalP"/>
    </source>
</evidence>
<dbReference type="Pfam" id="PF06535">
    <property type="entry name" value="RGM_N"/>
    <property type="match status" value="1"/>
</dbReference>
<keyword evidence="4" id="KW-0336">GPI-anchor</keyword>
<dbReference type="InterPro" id="IPR001846">
    <property type="entry name" value="VWF_type-D"/>
</dbReference>
<dbReference type="PROSITE" id="PS51233">
    <property type="entry name" value="VWFD"/>
    <property type="match status" value="1"/>
</dbReference>
<keyword evidence="7" id="KW-0325">Glycoprotein</keyword>
<feature type="domain" description="VWFD" evidence="10">
    <location>
        <begin position="124"/>
        <end position="187"/>
    </location>
</feature>
<keyword evidence="6" id="KW-0472">Membrane</keyword>
<feature type="non-terminal residue" evidence="11">
    <location>
        <position position="187"/>
    </location>
</feature>
<dbReference type="PANTHER" id="PTHR31428">
    <property type="entry name" value="RGM DOMAIN FAMILY MEMBER DRAG-1"/>
    <property type="match status" value="1"/>
</dbReference>
<dbReference type="GO" id="GO:0030509">
    <property type="term" value="P:BMP signaling pathway"/>
    <property type="evidence" value="ECO:0007669"/>
    <property type="project" value="TreeGrafter"/>
</dbReference>
<evidence type="ECO:0000256" key="4">
    <source>
        <dbReference type="ARBA" id="ARBA00022622"/>
    </source>
</evidence>
<evidence type="ECO:0000256" key="1">
    <source>
        <dbReference type="ARBA" id="ARBA00004609"/>
    </source>
</evidence>
<accession>A0AAN5D5M1</accession>
<keyword evidence="5 9" id="KW-0732">Signal</keyword>
<dbReference type="GO" id="GO:0015026">
    <property type="term" value="F:coreceptor activity"/>
    <property type="evidence" value="ECO:0007669"/>
    <property type="project" value="TreeGrafter"/>
</dbReference>
<feature type="signal peptide" evidence="9">
    <location>
        <begin position="1"/>
        <end position="17"/>
    </location>
</feature>
<dbReference type="Gene3D" id="3.40.1000.10">
    <property type="entry name" value="Mog1/PsbP, alpha/beta/alpha sandwich"/>
    <property type="match status" value="1"/>
</dbReference>
<sequence length="187" mass="21139">MTYRILLALQLSIHALAFLQDSGGEASGCAMDACTVAYDRTMEYEGIRVGRNERYCEVMSSYRSCLNETADACRGELHFHSTTYFSYLKLKQYDCDHILARANAEGRQAQRCRLPPPFPSSSLRHCAMWGDPHIRTFDTRVHSCAEVGARPLIDNRFLLVQVSSGRVREDSMVTAVSKITVIVREHN</sequence>
<evidence type="ECO:0000313" key="11">
    <source>
        <dbReference type="EMBL" id="GMR56064.1"/>
    </source>
</evidence>
<dbReference type="AlphaFoldDB" id="A0AAN5D5M1"/>
<evidence type="ECO:0000256" key="7">
    <source>
        <dbReference type="ARBA" id="ARBA00023180"/>
    </source>
</evidence>
<organism evidence="11 12">
    <name type="scientific">Pristionchus mayeri</name>
    <dbReference type="NCBI Taxonomy" id="1317129"/>
    <lineage>
        <taxon>Eukaryota</taxon>
        <taxon>Metazoa</taxon>
        <taxon>Ecdysozoa</taxon>
        <taxon>Nematoda</taxon>
        <taxon>Chromadorea</taxon>
        <taxon>Rhabditida</taxon>
        <taxon>Rhabditina</taxon>
        <taxon>Diplogasteromorpha</taxon>
        <taxon>Diplogasteroidea</taxon>
        <taxon>Neodiplogasteridae</taxon>
        <taxon>Pristionchus</taxon>
    </lineage>
</organism>
<feature type="chain" id="PRO_5042851711" description="VWFD domain-containing protein" evidence="9">
    <location>
        <begin position="18"/>
        <end position="187"/>
    </location>
</feature>
<evidence type="ECO:0000256" key="8">
    <source>
        <dbReference type="ARBA" id="ARBA00023288"/>
    </source>
</evidence>
<dbReference type="EMBL" id="BTRK01000005">
    <property type="protein sequence ID" value="GMR56064.1"/>
    <property type="molecule type" value="Genomic_DNA"/>
</dbReference>
<dbReference type="GO" id="GO:0098552">
    <property type="term" value="C:side of membrane"/>
    <property type="evidence" value="ECO:0007669"/>
    <property type="project" value="UniProtKB-KW"/>
</dbReference>
<evidence type="ECO:0000256" key="3">
    <source>
        <dbReference type="ARBA" id="ARBA00022475"/>
    </source>
</evidence>
<dbReference type="Pfam" id="PF06534">
    <property type="entry name" value="RGM_C"/>
    <property type="match status" value="1"/>
</dbReference>
<name>A0AAN5D5M1_9BILA</name>